<dbReference type="OrthoDB" id="9811314at2"/>
<feature type="domain" description="Peptidase M16 C-terminal" evidence="11">
    <location>
        <begin position="236"/>
        <end position="414"/>
    </location>
</feature>
<comment type="cofactor">
    <cofactor evidence="1">
        <name>Zn(2+)</name>
        <dbReference type="ChEBI" id="CHEBI:29105"/>
    </cofactor>
</comment>
<evidence type="ECO:0000256" key="5">
    <source>
        <dbReference type="ARBA" id="ARBA00022801"/>
    </source>
</evidence>
<evidence type="ECO:0000259" key="10">
    <source>
        <dbReference type="Pfam" id="PF00675"/>
    </source>
</evidence>
<evidence type="ECO:0000256" key="4">
    <source>
        <dbReference type="ARBA" id="ARBA00022723"/>
    </source>
</evidence>
<evidence type="ECO:0000256" key="7">
    <source>
        <dbReference type="ARBA" id="ARBA00023049"/>
    </source>
</evidence>
<dbReference type="Pfam" id="PF05193">
    <property type="entry name" value="Peptidase_M16_C"/>
    <property type="match status" value="2"/>
</dbReference>
<proteinExistence type="inferred from homology"/>
<dbReference type="Gene3D" id="3.30.830.10">
    <property type="entry name" value="Metalloenzyme, LuxS/M16 peptidase-like"/>
    <property type="match status" value="4"/>
</dbReference>
<evidence type="ECO:0000313" key="12">
    <source>
        <dbReference type="EMBL" id="RPF70881.1"/>
    </source>
</evidence>
<dbReference type="InterPro" id="IPR011765">
    <property type="entry name" value="Pept_M16_N"/>
</dbReference>
<dbReference type="Pfam" id="PF00675">
    <property type="entry name" value="Peptidase_M16"/>
    <property type="match status" value="1"/>
</dbReference>
<keyword evidence="6" id="KW-0862">Zinc</keyword>
<dbReference type="PANTHER" id="PTHR43690">
    <property type="entry name" value="NARDILYSIN"/>
    <property type="match status" value="1"/>
</dbReference>
<keyword evidence="3" id="KW-0645">Protease</keyword>
<keyword evidence="9" id="KW-0732">Signal</keyword>
<dbReference type="SUPFAM" id="SSF63411">
    <property type="entry name" value="LuxS/MPP-like metallohydrolase"/>
    <property type="match status" value="4"/>
</dbReference>
<dbReference type="EMBL" id="RPFZ01000001">
    <property type="protein sequence ID" value="RPF70881.1"/>
    <property type="molecule type" value="Genomic_DNA"/>
</dbReference>
<dbReference type="AlphaFoldDB" id="A0A3N5DP52"/>
<organism evidence="12 13">
    <name type="scientific">Aurantiacibacter spongiae</name>
    <dbReference type="NCBI Taxonomy" id="2488860"/>
    <lineage>
        <taxon>Bacteria</taxon>
        <taxon>Pseudomonadati</taxon>
        <taxon>Pseudomonadota</taxon>
        <taxon>Alphaproteobacteria</taxon>
        <taxon>Sphingomonadales</taxon>
        <taxon>Erythrobacteraceae</taxon>
        <taxon>Aurantiacibacter</taxon>
    </lineage>
</organism>
<keyword evidence="4" id="KW-0479">Metal-binding</keyword>
<dbReference type="InterPro" id="IPR011249">
    <property type="entry name" value="Metalloenz_LuxS/M16"/>
</dbReference>
<evidence type="ECO:0000313" key="13">
    <source>
        <dbReference type="Proteomes" id="UP000275232"/>
    </source>
</evidence>
<comment type="caution">
    <text evidence="12">The sequence shown here is derived from an EMBL/GenBank/DDBJ whole genome shotgun (WGS) entry which is preliminary data.</text>
</comment>
<dbReference type="GO" id="GO:0004222">
    <property type="term" value="F:metalloendopeptidase activity"/>
    <property type="evidence" value="ECO:0007669"/>
    <property type="project" value="InterPro"/>
</dbReference>
<dbReference type="InterPro" id="IPR050626">
    <property type="entry name" value="Peptidase_M16"/>
</dbReference>
<evidence type="ECO:0000256" key="6">
    <source>
        <dbReference type="ARBA" id="ARBA00022833"/>
    </source>
</evidence>
<dbReference type="InterPro" id="IPR007863">
    <property type="entry name" value="Peptidase_M16_C"/>
</dbReference>
<name>A0A3N5DP52_9SPHN</name>
<dbReference type="GO" id="GO:0006508">
    <property type="term" value="P:proteolysis"/>
    <property type="evidence" value="ECO:0007669"/>
    <property type="project" value="UniProtKB-KW"/>
</dbReference>
<evidence type="ECO:0000259" key="11">
    <source>
        <dbReference type="Pfam" id="PF05193"/>
    </source>
</evidence>
<dbReference type="PANTHER" id="PTHR43690:SF17">
    <property type="entry name" value="PROTEIN YHJJ"/>
    <property type="match status" value="1"/>
</dbReference>
<evidence type="ECO:0000256" key="1">
    <source>
        <dbReference type="ARBA" id="ARBA00001947"/>
    </source>
</evidence>
<keyword evidence="7" id="KW-0482">Metalloprotease</keyword>
<dbReference type="PROSITE" id="PS00143">
    <property type="entry name" value="INSULINASE"/>
    <property type="match status" value="1"/>
</dbReference>
<feature type="chain" id="PRO_5018133998" evidence="9">
    <location>
        <begin position="33"/>
        <end position="966"/>
    </location>
</feature>
<evidence type="ECO:0000256" key="9">
    <source>
        <dbReference type="SAM" id="SignalP"/>
    </source>
</evidence>
<evidence type="ECO:0000256" key="3">
    <source>
        <dbReference type="ARBA" id="ARBA00022670"/>
    </source>
</evidence>
<sequence length="966" mass="104566">MTLKTILARGVSATGLAVALALAAPVAAPAFAQDAAPAAAAQTPPYDAWGVEQTDVVADPAIRYGRLANGMKYAIRPNDTPPGAASFRLLFDFGSVGEMENERGLAHFIEHMAFNGSTNVPEGEMIPLLERLGLSFGPDTNASTGFDETTYMLDVPNVTDESVSTALMLMRETASELTFAPESVDREREVIVGERRLRDTVGLRALVDQIEFTLPDTLLPNRLPIGLDSVLRDAPAERLKALYHRYYRPENAALVVVGDIDPDQIEAQIADRFGDWQGVGTAGERPDLGDVDLDRPLSFDTFVDPAATSGVSIFVARDYTDPVDTVATRYQDELDYLASAMLNRRISRIASQPDSPISGGGMGVSKFDDLIDYTSLSVQTRDGAWKQGLDIAEQELRRAKQYGFTQAELDYALSNSEANERRAAEQAEARTNRQIAGQIVNAANENDVIVDPAWHYAMFQSYKDRLTLDAVNARFRELWSGSEPLVQVSAKQLDGGVDAVEQAWNASTEVAVAEPTDFEANAFAYESFGDGVPGEVVSDTMIEDLGIRTITFDNNVRLNIKQTDFEPGRVRYSIRTPGGQFAFGDNQVASSIYLSIASAVGGLGQNSYDELQQLTAGKQIGTGFSADTDAFVASGTTTPDDLAMQMKVSAAYLTDPGFRPEADARFSGVIDAVWQQLLSQPAQLFSLSSGGLVSDDPRFQMPTLEQLGAVRGADLRQSFAEATANGALEIGIVGDIDPDTAIAAVANSFGELPDRALDFPDYADMRAVAFKPASDEPVTIVHTGQADQALVGSIWRTRDDSDYREAVGLGLLQQLVQLKALAKLREEIAATYSPLVSENTSSDFTDYGTLSVAAVVAPEEVDEVQDLIPAIAAELRDAPVDDDLLLRARQPVIEGIRTSREQNGFWLGVVADAQSEADRLDRVRNQLETVESFTPAELQALAQEYLTDDRRADVRIISDKAEQAGG</sequence>
<feature type="domain" description="Peptidase M16 N-terminal" evidence="10">
    <location>
        <begin position="78"/>
        <end position="195"/>
    </location>
</feature>
<dbReference type="RefSeq" id="WP_123878783.1">
    <property type="nucleotide sequence ID" value="NZ_RPFZ01000001.1"/>
</dbReference>
<dbReference type="Proteomes" id="UP000275232">
    <property type="component" value="Unassembled WGS sequence"/>
</dbReference>
<protein>
    <submittedName>
        <fullName evidence="12">Insulinase family protein</fullName>
    </submittedName>
</protein>
<gene>
    <name evidence="12" type="ORF">EG799_04030</name>
</gene>
<keyword evidence="5" id="KW-0378">Hydrolase</keyword>
<evidence type="ECO:0000256" key="2">
    <source>
        <dbReference type="ARBA" id="ARBA00007261"/>
    </source>
</evidence>
<dbReference type="GO" id="GO:0046872">
    <property type="term" value="F:metal ion binding"/>
    <property type="evidence" value="ECO:0007669"/>
    <property type="project" value="UniProtKB-KW"/>
</dbReference>
<reference evidence="12 13" key="1">
    <citation type="submission" date="2018-11" db="EMBL/GenBank/DDBJ databases">
        <title>Erythrobacter spongiae sp. nov., isolated from a marine sponge.</title>
        <authorList>
            <person name="Zhuang L."/>
            <person name="Luo L."/>
        </authorList>
    </citation>
    <scope>NUCLEOTIDE SEQUENCE [LARGE SCALE GENOMIC DNA]</scope>
    <source>
        <strain evidence="12 13">HN-E23</strain>
    </source>
</reference>
<feature type="domain" description="Peptidase M16 C-terminal" evidence="11">
    <location>
        <begin position="714"/>
        <end position="890"/>
    </location>
</feature>
<comment type="similarity">
    <text evidence="2 8">Belongs to the peptidase M16 family.</text>
</comment>
<keyword evidence="13" id="KW-1185">Reference proteome</keyword>
<evidence type="ECO:0000256" key="8">
    <source>
        <dbReference type="RuleBase" id="RU004447"/>
    </source>
</evidence>
<accession>A0A3N5DP52</accession>
<feature type="signal peptide" evidence="9">
    <location>
        <begin position="1"/>
        <end position="32"/>
    </location>
</feature>
<dbReference type="InterPro" id="IPR001431">
    <property type="entry name" value="Pept_M16_Zn_BS"/>
</dbReference>